<dbReference type="Pfam" id="PF07504">
    <property type="entry name" value="FTP"/>
    <property type="match status" value="1"/>
</dbReference>
<feature type="signal peptide" evidence="9">
    <location>
        <begin position="1"/>
        <end position="26"/>
    </location>
</feature>
<comment type="caution">
    <text evidence="11">The sequence shown here is derived from an EMBL/GenBank/DDBJ whole genome shotgun (WGS) entry which is preliminary data.</text>
</comment>
<dbReference type="CDD" id="cd12214">
    <property type="entry name" value="ChiA1_BD"/>
    <property type="match status" value="1"/>
</dbReference>
<dbReference type="EMBL" id="JAVRFH010000009">
    <property type="protein sequence ID" value="MDT0610925.1"/>
    <property type="molecule type" value="Genomic_DNA"/>
</dbReference>
<evidence type="ECO:0000256" key="9">
    <source>
        <dbReference type="SAM" id="SignalP"/>
    </source>
</evidence>
<feature type="region of interest" description="Disordered" evidence="8">
    <location>
        <begin position="199"/>
        <end position="222"/>
    </location>
</feature>
<dbReference type="Gene3D" id="3.10.170.10">
    <property type="match status" value="1"/>
</dbReference>
<dbReference type="InterPro" id="IPR036573">
    <property type="entry name" value="CBM_sf_5/12"/>
</dbReference>
<proteinExistence type="inferred from homology"/>
<dbReference type="InterPro" id="IPR003610">
    <property type="entry name" value="CBM5/12"/>
</dbReference>
<dbReference type="InterPro" id="IPR027268">
    <property type="entry name" value="Peptidase_M4/M1_CTD_sf"/>
</dbReference>
<dbReference type="Pfam" id="PF02868">
    <property type="entry name" value="Peptidase_M4_C"/>
    <property type="match status" value="1"/>
</dbReference>
<accession>A0ABU3AMA4</accession>
<dbReference type="Gene3D" id="3.10.450.40">
    <property type="match status" value="1"/>
</dbReference>
<dbReference type="PANTHER" id="PTHR33794:SF1">
    <property type="entry name" value="BACILLOLYSIN"/>
    <property type="match status" value="1"/>
</dbReference>
<dbReference type="InterPro" id="IPR050728">
    <property type="entry name" value="Zinc_Metalloprotease_M4"/>
</dbReference>
<evidence type="ECO:0000256" key="8">
    <source>
        <dbReference type="SAM" id="MobiDB-lite"/>
    </source>
</evidence>
<protein>
    <submittedName>
        <fullName evidence="11">M20/M25/M40 family metallo-hydrolase</fullName>
    </submittedName>
</protein>
<evidence type="ECO:0000256" key="1">
    <source>
        <dbReference type="ARBA" id="ARBA00005957"/>
    </source>
</evidence>
<keyword evidence="3" id="KW-0479">Metal-binding</keyword>
<sequence>MLRKTAMAGMSLAMALGGVVVPASLASASAPSAPLAAEPTPVATAVAAADQAVRSGLDALASGGPEEQYDRHQVTPWGEDLYSVAYERTYHGLPVVGGDAVVLADGKGRIRAVQSATEAAIAVPTQARIKAERAERTSRAELASVEKAVSQRLVVHVKDDVQTLAWETVLTGTTEDREPSRLHVFVDARTGKVVDSHDDVRAGTGHSEWNGPNPLTIDTSRSGNNYVLRDTTRPGLQCSDYNGGLFTKSTDDWGTGNASSRETGCVDVMFAAQKQSDMLRDWLGRNGHNGNGGSWPVRVGLNQLNAYWDGSTVTIGHNSAGKWIAGVDVVAHEFGHGLDSFTPGGANHESGLGEATGDIMGALTEAYANEPSPYDTPDYTVGEEIDLQGRGPIRNMYDPRLVNNDPTCYSASIPNTEEHAAAGPMNHWFYLLAEGSNPGGGKPTSPTCNNQQVTGVGIQNAGKIFYGGMLLKTSGMTYKRYRTATLTSAKNLDASCGLFNASRAAWDAISVPAQSGDPTCTGQQTDFSLALSPAGGNVAPGSAVNATVDTTTVSGSAQQVSLTASGAPPGVSVTFSPATVTSGSASTMRISASAGTAAGTHSITVKGTAGAKSHTAQYTLTVDGGTTPGTPPDVDVSRVQAHLAQFGTIAAQNGGNRRSTGAGYDASLAYVKGRLQAAGYTVSEQACASGCSAGAGNNLIAEWPKGDADSVYMFGAHLDGVAAGPGINDNGSGSAALLETALTLAQQNPTMKNRVRFAWWTDEEQGLNGSDFYVGTLSSTERARIKAYYNFDMVASVNGGYFVNNLSSAASAPMREYWTSLGLAPQENVEGQGRSDDYSFQRVGIPTSGYATGASAVKSAAEAAKWGGTAGRSYDPCYHSACDTTANVNTTALNRSSDGIAYTIWKTSVGDTPAPADDFSISADPASGTVDPGSSATVTVRTAVTSGAAQNVRLSASGAPAGVTVTFTPDSVTAGQSSTVRVAVEAGTVGGTYTLTLTGSGTVTHSTTYTLTVRGDGGETTWRLGATYAAGDVVTYNGVRYRCVQGHTAYPGWEPPNVPALWESV</sequence>
<evidence type="ECO:0000256" key="4">
    <source>
        <dbReference type="ARBA" id="ARBA00022729"/>
    </source>
</evidence>
<evidence type="ECO:0000256" key="2">
    <source>
        <dbReference type="ARBA" id="ARBA00022670"/>
    </source>
</evidence>
<feature type="chain" id="PRO_5046281858" evidence="9">
    <location>
        <begin position="27"/>
        <end position="1065"/>
    </location>
</feature>
<keyword evidence="5" id="KW-0378">Hydrolase</keyword>
<dbReference type="Gene3D" id="1.10.390.10">
    <property type="entry name" value="Neutral Protease Domain 2"/>
    <property type="match status" value="1"/>
</dbReference>
<dbReference type="InterPro" id="IPR001570">
    <property type="entry name" value="Peptidase_M4_C_domain"/>
</dbReference>
<dbReference type="Pfam" id="PF02839">
    <property type="entry name" value="CBM_5_12"/>
    <property type="match status" value="1"/>
</dbReference>
<dbReference type="SUPFAM" id="SSF55486">
    <property type="entry name" value="Metalloproteases ('zincins'), catalytic domain"/>
    <property type="match status" value="1"/>
</dbReference>
<feature type="domain" description="Chitin-binding type-3" evidence="10">
    <location>
        <begin position="1019"/>
        <end position="1065"/>
    </location>
</feature>
<comment type="similarity">
    <text evidence="1">Belongs to the peptidase M28 family. M28A subfamily.</text>
</comment>
<organism evidence="11 12">
    <name type="scientific">Streptomyces lancefieldiae</name>
    <dbReference type="NCBI Taxonomy" id="3075520"/>
    <lineage>
        <taxon>Bacteria</taxon>
        <taxon>Bacillati</taxon>
        <taxon>Actinomycetota</taxon>
        <taxon>Actinomycetes</taxon>
        <taxon>Kitasatosporales</taxon>
        <taxon>Streptomycetaceae</taxon>
        <taxon>Streptomyces</taxon>
    </lineage>
</organism>
<keyword evidence="12" id="KW-1185">Reference proteome</keyword>
<dbReference type="InterPro" id="IPR011096">
    <property type="entry name" value="FTP_domain"/>
</dbReference>
<evidence type="ECO:0000313" key="12">
    <source>
        <dbReference type="Proteomes" id="UP001180724"/>
    </source>
</evidence>
<keyword evidence="4 9" id="KW-0732">Signal</keyword>
<dbReference type="RefSeq" id="WP_311572433.1">
    <property type="nucleotide sequence ID" value="NZ_JAVRFH010000009.1"/>
</dbReference>
<dbReference type="PANTHER" id="PTHR33794">
    <property type="entry name" value="BACILLOLYSIN"/>
    <property type="match status" value="1"/>
</dbReference>
<dbReference type="SMART" id="SM00495">
    <property type="entry name" value="ChtBD3"/>
    <property type="match status" value="1"/>
</dbReference>
<keyword evidence="2" id="KW-0645">Protease</keyword>
<dbReference type="CDD" id="cd03876">
    <property type="entry name" value="M28_SGAP_like"/>
    <property type="match status" value="1"/>
</dbReference>
<dbReference type="InterPro" id="IPR007484">
    <property type="entry name" value="Peptidase_M28"/>
</dbReference>
<keyword evidence="7" id="KW-0482">Metalloprotease</keyword>
<evidence type="ECO:0000259" key="10">
    <source>
        <dbReference type="SMART" id="SM00495"/>
    </source>
</evidence>
<evidence type="ECO:0000256" key="5">
    <source>
        <dbReference type="ARBA" id="ARBA00022801"/>
    </source>
</evidence>
<evidence type="ECO:0000256" key="3">
    <source>
        <dbReference type="ARBA" id="ARBA00022723"/>
    </source>
</evidence>
<evidence type="ECO:0000313" key="11">
    <source>
        <dbReference type="EMBL" id="MDT0610925.1"/>
    </source>
</evidence>
<reference evidence="11" key="1">
    <citation type="submission" date="2024-05" db="EMBL/GenBank/DDBJ databases">
        <title>30 novel species of actinomycetes from the DSMZ collection.</title>
        <authorList>
            <person name="Nouioui I."/>
        </authorList>
    </citation>
    <scope>NUCLEOTIDE SEQUENCE</scope>
    <source>
        <strain evidence="11">DSM 40712</strain>
    </source>
</reference>
<gene>
    <name evidence="11" type="ORF">RM812_11875</name>
</gene>
<dbReference type="InterPro" id="IPR041756">
    <property type="entry name" value="M28_SGAP-like"/>
</dbReference>
<dbReference type="SUPFAM" id="SSF53187">
    <property type="entry name" value="Zn-dependent exopeptidases"/>
    <property type="match status" value="1"/>
</dbReference>
<dbReference type="Gene3D" id="2.10.10.20">
    <property type="entry name" value="Carbohydrate-binding module superfamily 5/12"/>
    <property type="match status" value="1"/>
</dbReference>
<dbReference type="Gene3D" id="3.40.630.10">
    <property type="entry name" value="Zn peptidases"/>
    <property type="match status" value="1"/>
</dbReference>
<dbReference type="InterPro" id="IPR013856">
    <property type="entry name" value="Peptidase_M4_domain"/>
</dbReference>
<evidence type="ECO:0000256" key="6">
    <source>
        <dbReference type="ARBA" id="ARBA00022833"/>
    </source>
</evidence>
<dbReference type="SUPFAM" id="SSF51055">
    <property type="entry name" value="Carbohydrate binding domain"/>
    <property type="match status" value="1"/>
</dbReference>
<evidence type="ECO:0000256" key="7">
    <source>
        <dbReference type="ARBA" id="ARBA00023049"/>
    </source>
</evidence>
<dbReference type="Pfam" id="PF01447">
    <property type="entry name" value="Peptidase_M4"/>
    <property type="match status" value="1"/>
</dbReference>
<dbReference type="Proteomes" id="UP001180724">
    <property type="component" value="Unassembled WGS sequence"/>
</dbReference>
<keyword evidence="6" id="KW-0862">Zinc</keyword>
<name>A0ABU3AMA4_9ACTN</name>
<dbReference type="Pfam" id="PF04389">
    <property type="entry name" value="Peptidase_M28"/>
    <property type="match status" value="1"/>
</dbReference>